<reference evidence="3" key="1">
    <citation type="journal article" date="2023" name="Mol. Biol. Evol.">
        <title>Third-Generation Sequencing Reveals the Adaptive Role of the Epigenome in Three Deep-Sea Polychaetes.</title>
        <authorList>
            <person name="Perez M."/>
            <person name="Aroh O."/>
            <person name="Sun Y."/>
            <person name="Lan Y."/>
            <person name="Juniper S.K."/>
            <person name="Young C.R."/>
            <person name="Angers B."/>
            <person name="Qian P.Y."/>
        </authorList>
    </citation>
    <scope>NUCLEOTIDE SEQUENCE</scope>
    <source>
        <strain evidence="3">R07B-5</strain>
    </source>
</reference>
<dbReference type="PANTHER" id="PTHR16140">
    <property type="entry name" value="NON-STRUCTURAL MAINTENANCE OF CHROMOSOMES ELEMENT 4"/>
    <property type="match status" value="1"/>
</dbReference>
<keyword evidence="4" id="KW-1185">Reference proteome</keyword>
<keyword evidence="1" id="KW-0234">DNA repair</keyword>
<dbReference type="EMBL" id="JAODUO010000988">
    <property type="protein sequence ID" value="KAK2172151.1"/>
    <property type="molecule type" value="Genomic_DNA"/>
</dbReference>
<dbReference type="Proteomes" id="UP001209878">
    <property type="component" value="Unassembled WGS sequence"/>
</dbReference>
<dbReference type="PANTHER" id="PTHR16140:SF0">
    <property type="entry name" value="NON-STRUCTURAL MAINTENANCE OF CHROMOSOMES ELEMENT 4"/>
    <property type="match status" value="1"/>
</dbReference>
<dbReference type="GO" id="GO:0030915">
    <property type="term" value="C:Smc5-Smc6 complex"/>
    <property type="evidence" value="ECO:0007669"/>
    <property type="project" value="UniProtKB-UniRule"/>
</dbReference>
<protein>
    <recommendedName>
        <fullName evidence="1">Non-structural maintenance of chromosomes element 4</fullName>
    </recommendedName>
</protein>
<comment type="function">
    <text evidence="1">Component of the SMC5-SMC6 complex, that promotes sister chromatid alignment after DNA damage and facilitates double-stranded DNA breaks (DSBs) repair via homologous recombination between sister chromatids.</text>
</comment>
<dbReference type="AlphaFoldDB" id="A0AAD9NL01"/>
<evidence type="ECO:0000313" key="4">
    <source>
        <dbReference type="Proteomes" id="UP001209878"/>
    </source>
</evidence>
<comment type="subunit">
    <text evidence="1">Component of the SMC5-SMC6 complex.</text>
</comment>
<dbReference type="Pfam" id="PF15412">
    <property type="entry name" value="Nse4-Nse3_bdg"/>
    <property type="match status" value="1"/>
</dbReference>
<dbReference type="GO" id="GO:0006310">
    <property type="term" value="P:DNA recombination"/>
    <property type="evidence" value="ECO:0007669"/>
    <property type="project" value="UniProtKB-UniRule"/>
</dbReference>
<dbReference type="InterPro" id="IPR029225">
    <property type="entry name" value="Nse4_Nse3-bd"/>
</dbReference>
<evidence type="ECO:0000313" key="3">
    <source>
        <dbReference type="EMBL" id="KAK2172151.1"/>
    </source>
</evidence>
<keyword evidence="1" id="KW-0233">DNA recombination</keyword>
<proteinExistence type="inferred from homology"/>
<keyword evidence="1" id="KW-0539">Nucleus</keyword>
<accession>A0AAD9NL01</accession>
<comment type="similarity">
    <text evidence="1">Belongs to the NSE4 family.</text>
</comment>
<organism evidence="3 4">
    <name type="scientific">Ridgeia piscesae</name>
    <name type="common">Tubeworm</name>
    <dbReference type="NCBI Taxonomy" id="27915"/>
    <lineage>
        <taxon>Eukaryota</taxon>
        <taxon>Metazoa</taxon>
        <taxon>Spiralia</taxon>
        <taxon>Lophotrochozoa</taxon>
        <taxon>Annelida</taxon>
        <taxon>Polychaeta</taxon>
        <taxon>Sedentaria</taxon>
        <taxon>Canalipalpata</taxon>
        <taxon>Sabellida</taxon>
        <taxon>Siboglinidae</taxon>
        <taxon>Ridgeia</taxon>
    </lineage>
</organism>
<dbReference type="GO" id="GO:0005634">
    <property type="term" value="C:nucleus"/>
    <property type="evidence" value="ECO:0007669"/>
    <property type="project" value="UniProtKB-SubCell"/>
</dbReference>
<evidence type="ECO:0000259" key="2">
    <source>
        <dbReference type="Pfam" id="PF15412"/>
    </source>
</evidence>
<name>A0AAD9NL01_RIDPI</name>
<comment type="subcellular location">
    <subcellularLocation>
        <location evidence="1">Nucleus</location>
    </subcellularLocation>
</comment>
<keyword evidence="1" id="KW-0227">DNA damage</keyword>
<gene>
    <name evidence="3" type="ORF">NP493_989g01006</name>
</gene>
<dbReference type="GO" id="GO:0006281">
    <property type="term" value="P:DNA repair"/>
    <property type="evidence" value="ECO:0007669"/>
    <property type="project" value="UniProtKB-UniRule"/>
</dbReference>
<sequence length="147" mass="17109">MEDHGDPEKRRTIRYKYRTLLQKTQDNHQELIRPESDQLQKTLDEADKLFQDVKQPREAALDSQLLAAVSNLSKKKAQSLQADFVAFEPIEYAEKLMAYVSGNRLPDDRQKVNQDGWESLGEAVQSFFNRSPPLNFMCVQPKGYYRE</sequence>
<comment type="caution">
    <text evidence="3">The sequence shown here is derived from an EMBL/GenBank/DDBJ whole genome shotgun (WGS) entry which is preliminary data.</text>
</comment>
<dbReference type="InterPro" id="IPR027786">
    <property type="entry name" value="Nse4/EID"/>
</dbReference>
<feature type="domain" description="Nse4/EID protein Nse3/MAGE-binding" evidence="2">
    <location>
        <begin position="62"/>
        <end position="106"/>
    </location>
</feature>
<evidence type="ECO:0000256" key="1">
    <source>
        <dbReference type="RuleBase" id="RU365071"/>
    </source>
</evidence>